<organism evidence="1 2">
    <name type="scientific">Dibothriocephalus latus</name>
    <name type="common">Fish tapeworm</name>
    <name type="synonym">Diphyllobothrium latum</name>
    <dbReference type="NCBI Taxonomy" id="60516"/>
    <lineage>
        <taxon>Eukaryota</taxon>
        <taxon>Metazoa</taxon>
        <taxon>Spiralia</taxon>
        <taxon>Lophotrochozoa</taxon>
        <taxon>Platyhelminthes</taxon>
        <taxon>Cestoda</taxon>
        <taxon>Eucestoda</taxon>
        <taxon>Diphyllobothriidea</taxon>
        <taxon>Diphyllobothriidae</taxon>
        <taxon>Dibothriocephalus</taxon>
    </lineage>
</organism>
<dbReference type="EMBL" id="UYRU01078036">
    <property type="protein sequence ID" value="VDN28765.1"/>
    <property type="molecule type" value="Genomic_DNA"/>
</dbReference>
<sequence>MLFNRRCKEATAVILKKNILLSFGRQKQANRDADLLIKFGVLQTAQYPEIEETSVHNLSSKQLTEVQTKVLQRGSGFNTTDADPIIFTASSENLGKPATLTVAGLPLL</sequence>
<dbReference type="Proteomes" id="UP000281553">
    <property type="component" value="Unassembled WGS sequence"/>
</dbReference>
<gene>
    <name evidence="1" type="ORF">DILT_LOCUS15242</name>
</gene>
<dbReference type="AlphaFoldDB" id="A0A3P7MH13"/>
<dbReference type="OrthoDB" id="10418036at2759"/>
<protein>
    <submittedName>
        <fullName evidence="1">Uncharacterized protein</fullName>
    </submittedName>
</protein>
<keyword evidence="2" id="KW-1185">Reference proteome</keyword>
<evidence type="ECO:0000313" key="1">
    <source>
        <dbReference type="EMBL" id="VDN28765.1"/>
    </source>
</evidence>
<reference evidence="1 2" key="1">
    <citation type="submission" date="2018-11" db="EMBL/GenBank/DDBJ databases">
        <authorList>
            <consortium name="Pathogen Informatics"/>
        </authorList>
    </citation>
    <scope>NUCLEOTIDE SEQUENCE [LARGE SCALE GENOMIC DNA]</scope>
</reference>
<accession>A0A3P7MH13</accession>
<name>A0A3P7MH13_DIBLA</name>
<proteinExistence type="predicted"/>
<evidence type="ECO:0000313" key="2">
    <source>
        <dbReference type="Proteomes" id="UP000281553"/>
    </source>
</evidence>